<evidence type="ECO:0008006" key="4">
    <source>
        <dbReference type="Google" id="ProtNLM"/>
    </source>
</evidence>
<protein>
    <recommendedName>
        <fullName evidence="4">Extracellular solute-binding protein</fullName>
    </recommendedName>
</protein>
<comment type="caution">
    <text evidence="2">The sequence shown here is derived from an EMBL/GenBank/DDBJ whole genome shotgun (WGS) entry which is preliminary data.</text>
</comment>
<keyword evidence="3" id="KW-1185">Reference proteome</keyword>
<proteinExistence type="predicted"/>
<organism evidence="2 3">
    <name type="scientific">Polyangium spumosum</name>
    <dbReference type="NCBI Taxonomy" id="889282"/>
    <lineage>
        <taxon>Bacteria</taxon>
        <taxon>Pseudomonadati</taxon>
        <taxon>Myxococcota</taxon>
        <taxon>Polyangia</taxon>
        <taxon>Polyangiales</taxon>
        <taxon>Polyangiaceae</taxon>
        <taxon>Polyangium</taxon>
    </lineage>
</organism>
<dbReference type="AlphaFoldDB" id="A0A6N7Q537"/>
<evidence type="ECO:0000313" key="2">
    <source>
        <dbReference type="EMBL" id="MRG97795.1"/>
    </source>
</evidence>
<dbReference type="RefSeq" id="WP_153824574.1">
    <property type="nucleotide sequence ID" value="NZ_WJIE01000021.1"/>
</dbReference>
<dbReference type="OrthoDB" id="138542at2"/>
<accession>A0A6N7Q537</accession>
<evidence type="ECO:0000313" key="3">
    <source>
        <dbReference type="Proteomes" id="UP000440224"/>
    </source>
</evidence>
<name>A0A6N7Q537_9BACT</name>
<gene>
    <name evidence="2" type="ORF">GF068_38630</name>
</gene>
<dbReference type="Proteomes" id="UP000440224">
    <property type="component" value="Unassembled WGS sequence"/>
</dbReference>
<reference evidence="2 3" key="1">
    <citation type="submission" date="2019-10" db="EMBL/GenBank/DDBJ databases">
        <title>A soil myxobacterium in the family Polyangiaceae.</title>
        <authorList>
            <person name="Li Y."/>
            <person name="Wang J."/>
        </authorList>
    </citation>
    <scope>NUCLEOTIDE SEQUENCE [LARGE SCALE GENOMIC DNA]</scope>
    <source>
        <strain evidence="2 3">DSM 14734</strain>
    </source>
</reference>
<dbReference type="EMBL" id="WJIE01000021">
    <property type="protein sequence ID" value="MRG97795.1"/>
    <property type="molecule type" value="Genomic_DNA"/>
</dbReference>
<feature type="region of interest" description="Disordered" evidence="1">
    <location>
        <begin position="227"/>
        <end position="246"/>
    </location>
</feature>
<evidence type="ECO:0000256" key="1">
    <source>
        <dbReference type="SAM" id="MobiDB-lite"/>
    </source>
</evidence>
<dbReference type="SUPFAM" id="SSF53850">
    <property type="entry name" value="Periplasmic binding protein-like II"/>
    <property type="match status" value="1"/>
</dbReference>
<sequence length="505" mass="56527">MNRGPGLWKELGGLALAVWILGNIAYGFIRDQRRMVHAETALIVDVKTTTNTQTDLCGPPTKDGRPVVISMLYGDDKRAWVEQAANRFAKLCPTIQVKLSAMGDIESADAILGGKATPTLWAPADDLVLRYLDNRWKTVHPQRKPLFDIEEQISLVQSPLVLLIWDDRRQVVEAVMAKVSHEHGQWAELMCAAVPTQQDLSGMPIEDMVPGSWIDWYKPLLPAPKKLPPPAPRAATTPDVTNPPSASPFPTVDQMESWGRVKFGHTSPTRAASGFETLYLMAYDYVLPPKVRLGDTNISKHGTGSKLPKAIRPVSNEVTPEDFLRALREQRSAFRSWLRRCEGGLDAPPDSTELLTDSFFNVGSSRYDAVATYEHLAFDTLARIDEFASVLSDVRVLYPQPTFMNQHPVVFLDFGQEITDAQRLVAGKWIAFLRSDEMQKKAIEHGFRPADAALSIRGYDSVQNPFLRFRRYGVTFEAPILEPPRLDGEVVHDLLRTWEDATGRN</sequence>